<dbReference type="EMBL" id="JADBGQ010000007">
    <property type="protein sequence ID" value="KAG5390001.1"/>
    <property type="molecule type" value="Genomic_DNA"/>
</dbReference>
<dbReference type="Proteomes" id="UP000823674">
    <property type="component" value="Chromosome A08"/>
</dbReference>
<feature type="compositionally biased region" description="Low complexity" evidence="1">
    <location>
        <begin position="101"/>
        <end position="110"/>
    </location>
</feature>
<feature type="non-terminal residue" evidence="2">
    <location>
        <position position="404"/>
    </location>
</feature>
<evidence type="ECO:0000313" key="3">
    <source>
        <dbReference type="Proteomes" id="UP000823674"/>
    </source>
</evidence>
<evidence type="ECO:0000256" key="1">
    <source>
        <dbReference type="SAM" id="MobiDB-lite"/>
    </source>
</evidence>
<evidence type="ECO:0000313" key="2">
    <source>
        <dbReference type="EMBL" id="KAG5390001.1"/>
    </source>
</evidence>
<feature type="compositionally biased region" description="Polar residues" evidence="1">
    <location>
        <begin position="137"/>
        <end position="149"/>
    </location>
</feature>
<sequence length="404" mass="43703">MGNAAAVAFKNGKVKIEAPVRLSHAESWREGVVIHCKGYGLHPREPDAGCTRAGDFIGMQQERGGLVRLSCVGPRRLAPLRLNPAILALIFFWMPPRNARQAQPTTTAQRAARRAARAASQATSDNGSHAGDGVDENQVNGDAQEQDQVNGPAQGQDQGNGPAQGQGQAAMDAAAVEELRRYREAYGGRLPQEGAAGTGAAQPTPPPKKPATLPRLSHHKPTKRSPARHESCRRHQHAEEAPPSTTVRAAQVADRGCQAASFSILWSVTACTSESQIRNRNCYLAVLDPVRQPIKVRTWTGGEYGKRGGRSVQKRQVRIEAPVRLSHAESWREGVVIHCKGYGLHPTEPDAGCTRAGDFIGMQQERRGLVRLSCVGPRRLGVSGFLEPVLTEYFPQNAHPSLPQ</sequence>
<feature type="region of interest" description="Disordered" evidence="1">
    <location>
        <begin position="190"/>
        <end position="247"/>
    </location>
</feature>
<gene>
    <name evidence="2" type="primary">A08g509100.1_BraROA</name>
    <name evidence="2" type="ORF">IGI04_031542</name>
</gene>
<proteinExistence type="predicted"/>
<reference evidence="2 3" key="1">
    <citation type="submission" date="2021-03" db="EMBL/GenBank/DDBJ databases">
        <authorList>
            <person name="King G.J."/>
            <person name="Bancroft I."/>
            <person name="Baten A."/>
            <person name="Bloomfield J."/>
            <person name="Borpatragohain P."/>
            <person name="He Z."/>
            <person name="Irish N."/>
            <person name="Irwin J."/>
            <person name="Liu K."/>
            <person name="Mauleon R.P."/>
            <person name="Moore J."/>
            <person name="Morris R."/>
            <person name="Ostergaard L."/>
            <person name="Wang B."/>
            <person name="Wells R."/>
        </authorList>
    </citation>
    <scope>NUCLEOTIDE SEQUENCE [LARGE SCALE GENOMIC DNA]</scope>
    <source>
        <strain evidence="2">R-o-18</strain>
        <tissue evidence="2">Leaf</tissue>
    </source>
</reference>
<name>A0ABQ7LTW0_BRACM</name>
<keyword evidence="3" id="KW-1185">Reference proteome</keyword>
<organism evidence="2 3">
    <name type="scientific">Brassica rapa subsp. trilocularis</name>
    <dbReference type="NCBI Taxonomy" id="1813537"/>
    <lineage>
        <taxon>Eukaryota</taxon>
        <taxon>Viridiplantae</taxon>
        <taxon>Streptophyta</taxon>
        <taxon>Embryophyta</taxon>
        <taxon>Tracheophyta</taxon>
        <taxon>Spermatophyta</taxon>
        <taxon>Magnoliopsida</taxon>
        <taxon>eudicotyledons</taxon>
        <taxon>Gunneridae</taxon>
        <taxon>Pentapetalae</taxon>
        <taxon>rosids</taxon>
        <taxon>malvids</taxon>
        <taxon>Brassicales</taxon>
        <taxon>Brassicaceae</taxon>
        <taxon>Brassiceae</taxon>
        <taxon>Brassica</taxon>
    </lineage>
</organism>
<protein>
    <submittedName>
        <fullName evidence="2">Uncharacterized protein</fullName>
    </submittedName>
</protein>
<feature type="compositionally biased region" description="Low complexity" evidence="1">
    <location>
        <begin position="150"/>
        <end position="172"/>
    </location>
</feature>
<feature type="region of interest" description="Disordered" evidence="1">
    <location>
        <begin position="101"/>
        <end position="172"/>
    </location>
</feature>
<comment type="caution">
    <text evidence="2">The sequence shown here is derived from an EMBL/GenBank/DDBJ whole genome shotgun (WGS) entry which is preliminary data.</text>
</comment>
<accession>A0ABQ7LTW0</accession>
<feature type="compositionally biased region" description="Basic residues" evidence="1">
    <location>
        <begin position="216"/>
        <end position="236"/>
    </location>
</feature>